<evidence type="ECO:0000313" key="4">
    <source>
        <dbReference type="EMBL" id="MFC2995612.1"/>
    </source>
</evidence>
<dbReference type="InterPro" id="IPR008258">
    <property type="entry name" value="Transglycosylase_SLT_dom_1"/>
</dbReference>
<keyword evidence="1" id="KW-0175">Coiled coil</keyword>
<dbReference type="InterPro" id="IPR013491">
    <property type="entry name" value="Tape_meas_N"/>
</dbReference>
<comment type="caution">
    <text evidence="4">The sequence shown here is derived from an EMBL/GenBank/DDBJ whole genome shotgun (WGS) entry which is preliminary data.</text>
</comment>
<sequence length="1063" mass="116532">MASKLGTLTLDLVCRVGNFTQAMREASSSASREMGRIESSTSSAQSMLKSLAATAAATFTVSQIVNYADSYTGMINKLKLVTENQSQLSIAMSDTHRIAQSTASEWGGVVDVYTKFQKISDRLGLSQKEVARVTETVTKAVGMSGASAEEAQRALIQFSQGLSLGVLRGQDLNSVMQQTPALTDAIAKGMGVTSDKLKQMGADNILTTESIVKALEKVAASVDADFAKTATLVSASFDLIKNEAIKMVGEFDAATGASSTFVKGMTELSENMDVAVGGLTVATAYMIGSYIPAITLGTKTLVVDTIAKVSSIAATRAKVLADYEVAKSNLAATAAMARSMGATNAQTAAMMANARAAYQQAAANKAAALSSATAFLGPVGLGLTVAAVAASYLLLKDSTDESTKSLRENNESVDEAIAKYRDLEEAKQKSQLVTEKEQLNELKEARDNATDSLITNAYALTRHNDVTAIQSKELNALIAEFKKNGDINQFSKSINALTFINQKSKDQFNKLAGTVSDTNGKYKAQKSLIDEINKLTPNAVKATDDRAAAAERERKAIEAANKAYADYSKSAFADIKEIAARKFFQEKGLSKNQTDERMAVLKAFDYNNQALKTEIGKEAIKLADINAKMKDAEEVRAEALKKQTEELKEQGKALKLNAQIQENAAKYNFAALESKYNLPKGTLSAIHAIETGNTGKTNQVNKTTGASGGFQFMPDTAKRFKISGQTFDLGKSAEAAAKYMNYLLEFFKGDLEKAVRAYHAGEGNVQRGTNIGKYNNDYWKKYQGYMAGASGQTFGTDYTVENYLSDFEKGDEAFRKFQNDQNEFRKQLSSEDVIRNQKRIDDIAEAERLGLQHLIPRIEERYANETRLSKLELDQQLNSWSWTEDEKLKKEAEINKAHIALSSELNDIQKQLAKESVDEQLAYDLQQFRKAQKWEEFEAINDFKAIQDQIRGLSSNTDDIFAKATMTPSEYQSWSLKNNRDSAKLGLRSDLTSVEQNIMQSDAFKTGDDRYQKLIDAHKEYRDALAAIDVQYDQQVKDLAQSQYDSQMGIWQDLLSRTGTIFN</sequence>
<name>A0ABV7BDI0_9GAMM</name>
<gene>
    <name evidence="4" type="ORF">ACFODO_10090</name>
</gene>
<feature type="non-terminal residue" evidence="4">
    <location>
        <position position="1063"/>
    </location>
</feature>
<feature type="domain" description="Transglycosylase SLT" evidence="2">
    <location>
        <begin position="669"/>
        <end position="769"/>
    </location>
</feature>
<dbReference type="Pfam" id="PF01464">
    <property type="entry name" value="SLT"/>
    <property type="match status" value="1"/>
</dbReference>
<dbReference type="Gene3D" id="1.10.530.10">
    <property type="match status" value="1"/>
</dbReference>
<feature type="coiled-coil region" evidence="1">
    <location>
        <begin position="406"/>
        <end position="452"/>
    </location>
</feature>
<evidence type="ECO:0000256" key="1">
    <source>
        <dbReference type="SAM" id="Coils"/>
    </source>
</evidence>
<dbReference type="RefSeq" id="WP_378227212.1">
    <property type="nucleotide sequence ID" value="NZ_JBHRSF010000033.1"/>
</dbReference>
<proteinExistence type="predicted"/>
<dbReference type="NCBIfam" id="TIGR02675">
    <property type="entry name" value="tape_meas_nterm"/>
    <property type="match status" value="1"/>
</dbReference>
<evidence type="ECO:0000259" key="2">
    <source>
        <dbReference type="Pfam" id="PF01464"/>
    </source>
</evidence>
<organism evidence="4 5">
    <name type="scientific">Acinetobacter sichuanensis</name>
    <dbReference type="NCBI Taxonomy" id="2136183"/>
    <lineage>
        <taxon>Bacteria</taxon>
        <taxon>Pseudomonadati</taxon>
        <taxon>Pseudomonadota</taxon>
        <taxon>Gammaproteobacteria</taxon>
        <taxon>Moraxellales</taxon>
        <taxon>Moraxellaceae</taxon>
        <taxon>Acinetobacter</taxon>
    </lineage>
</organism>
<dbReference type="InterPro" id="IPR023346">
    <property type="entry name" value="Lysozyme-like_dom_sf"/>
</dbReference>
<evidence type="ECO:0000313" key="5">
    <source>
        <dbReference type="Proteomes" id="UP001595455"/>
    </source>
</evidence>
<dbReference type="EMBL" id="JBHRSF010000033">
    <property type="protein sequence ID" value="MFC2995612.1"/>
    <property type="molecule type" value="Genomic_DNA"/>
</dbReference>
<keyword evidence="5" id="KW-1185">Reference proteome</keyword>
<reference evidence="5" key="1">
    <citation type="journal article" date="2019" name="Int. J. Syst. Evol. Microbiol.">
        <title>The Global Catalogue of Microorganisms (GCM) 10K type strain sequencing project: providing services to taxonomists for standard genome sequencing and annotation.</title>
        <authorList>
            <consortium name="The Broad Institute Genomics Platform"/>
            <consortium name="The Broad Institute Genome Sequencing Center for Infectious Disease"/>
            <person name="Wu L."/>
            <person name="Ma J."/>
        </authorList>
    </citation>
    <scope>NUCLEOTIDE SEQUENCE [LARGE SCALE GENOMIC DNA]</scope>
    <source>
        <strain evidence="5">KCTC 62575</strain>
    </source>
</reference>
<dbReference type="SUPFAM" id="SSF53955">
    <property type="entry name" value="Lysozyme-like"/>
    <property type="match status" value="1"/>
</dbReference>
<evidence type="ECO:0000259" key="3">
    <source>
        <dbReference type="Pfam" id="PF20155"/>
    </source>
</evidence>
<feature type="coiled-coil region" evidence="1">
    <location>
        <begin position="622"/>
        <end position="657"/>
    </location>
</feature>
<protein>
    <submittedName>
        <fullName evidence="4">Tape measure protein</fullName>
    </submittedName>
</protein>
<dbReference type="Pfam" id="PF20155">
    <property type="entry name" value="TMP_3"/>
    <property type="match status" value="1"/>
</dbReference>
<dbReference type="Proteomes" id="UP001595455">
    <property type="component" value="Unassembled WGS sequence"/>
</dbReference>
<feature type="domain" description="Tape measure protein N-terminal" evidence="3">
    <location>
        <begin position="63"/>
        <end position="252"/>
    </location>
</feature>
<accession>A0ABV7BDI0</accession>